<dbReference type="Gene3D" id="3.40.630.90">
    <property type="match status" value="1"/>
</dbReference>
<protein>
    <submittedName>
        <fullName evidence="2">GNAT family N-acetyltransferase</fullName>
        <ecNumber evidence="2">2.3.1.-</ecNumber>
    </submittedName>
</protein>
<keyword evidence="3" id="KW-1185">Reference proteome</keyword>
<evidence type="ECO:0000259" key="1">
    <source>
        <dbReference type="PROSITE" id="PS51186"/>
    </source>
</evidence>
<dbReference type="Proteomes" id="UP001612741">
    <property type="component" value="Unassembled WGS sequence"/>
</dbReference>
<dbReference type="SUPFAM" id="SSF55729">
    <property type="entry name" value="Acyl-CoA N-acyltransferases (Nat)"/>
    <property type="match status" value="1"/>
</dbReference>
<name>A0ABW7Z693_9ACTN</name>
<dbReference type="InterPro" id="IPR041496">
    <property type="entry name" value="YitH/HolE_GNAT"/>
</dbReference>
<dbReference type="InterPro" id="IPR052729">
    <property type="entry name" value="Acyl/Acetyltrans_Enzymes"/>
</dbReference>
<dbReference type="Pfam" id="PF18014">
    <property type="entry name" value="Acetyltransf_18"/>
    <property type="match status" value="1"/>
</dbReference>
<organism evidence="2 3">
    <name type="scientific">Nonomuraea typhae</name>
    <dbReference type="NCBI Taxonomy" id="2603600"/>
    <lineage>
        <taxon>Bacteria</taxon>
        <taxon>Bacillati</taxon>
        <taxon>Actinomycetota</taxon>
        <taxon>Actinomycetes</taxon>
        <taxon>Streptosporangiales</taxon>
        <taxon>Streptosporangiaceae</taxon>
        <taxon>Nonomuraea</taxon>
    </lineage>
</organism>
<dbReference type="PROSITE" id="PS51186">
    <property type="entry name" value="GNAT"/>
    <property type="match status" value="1"/>
</dbReference>
<proteinExistence type="predicted"/>
<reference evidence="2 3" key="1">
    <citation type="submission" date="2024-10" db="EMBL/GenBank/DDBJ databases">
        <title>The Natural Products Discovery Center: Release of the First 8490 Sequenced Strains for Exploring Actinobacteria Biosynthetic Diversity.</title>
        <authorList>
            <person name="Kalkreuter E."/>
            <person name="Kautsar S.A."/>
            <person name="Yang D."/>
            <person name="Bader C.D."/>
            <person name="Teijaro C.N."/>
            <person name="Fluegel L."/>
            <person name="Davis C.M."/>
            <person name="Simpson J.R."/>
            <person name="Lauterbach L."/>
            <person name="Steele A.D."/>
            <person name="Gui C."/>
            <person name="Meng S."/>
            <person name="Li G."/>
            <person name="Viehrig K."/>
            <person name="Ye F."/>
            <person name="Su P."/>
            <person name="Kiefer A.F."/>
            <person name="Nichols A."/>
            <person name="Cepeda A.J."/>
            <person name="Yan W."/>
            <person name="Fan B."/>
            <person name="Jiang Y."/>
            <person name="Adhikari A."/>
            <person name="Zheng C.-J."/>
            <person name="Schuster L."/>
            <person name="Cowan T.M."/>
            <person name="Smanski M.J."/>
            <person name="Chevrette M.G."/>
            <person name="De Carvalho L.P.S."/>
            <person name="Shen B."/>
        </authorList>
    </citation>
    <scope>NUCLEOTIDE SEQUENCE [LARGE SCALE GENOMIC DNA]</scope>
    <source>
        <strain evidence="2 3">NPDC050545</strain>
    </source>
</reference>
<dbReference type="InterPro" id="IPR000182">
    <property type="entry name" value="GNAT_dom"/>
</dbReference>
<dbReference type="PANTHER" id="PTHR47237:SF2">
    <property type="entry name" value="BLL4206 PROTEIN"/>
    <property type="match status" value="1"/>
</dbReference>
<gene>
    <name evidence="2" type="ORF">ACIBG2_40000</name>
</gene>
<dbReference type="PANTHER" id="PTHR47237">
    <property type="entry name" value="SLL0310 PROTEIN"/>
    <property type="match status" value="1"/>
</dbReference>
<accession>A0ABW7Z693</accession>
<comment type="caution">
    <text evidence="2">The sequence shown here is derived from an EMBL/GenBank/DDBJ whole genome shotgun (WGS) entry which is preliminary data.</text>
</comment>
<dbReference type="Pfam" id="PF13673">
    <property type="entry name" value="Acetyltransf_10"/>
    <property type="match status" value="1"/>
</dbReference>
<keyword evidence="2" id="KW-0012">Acyltransferase</keyword>
<dbReference type="Gene3D" id="3.40.630.30">
    <property type="match status" value="1"/>
</dbReference>
<evidence type="ECO:0000313" key="2">
    <source>
        <dbReference type="EMBL" id="MFI6503623.1"/>
    </source>
</evidence>
<evidence type="ECO:0000313" key="3">
    <source>
        <dbReference type="Proteomes" id="UP001612741"/>
    </source>
</evidence>
<dbReference type="EMBL" id="JBITGY010000012">
    <property type="protein sequence ID" value="MFI6503623.1"/>
    <property type="molecule type" value="Genomic_DNA"/>
</dbReference>
<dbReference type="RefSeq" id="WP_397089386.1">
    <property type="nucleotide sequence ID" value="NZ_JBITGY010000012.1"/>
</dbReference>
<feature type="domain" description="N-acetyltransferase" evidence="1">
    <location>
        <begin position="7"/>
        <end position="148"/>
    </location>
</feature>
<sequence>MHDIRLLPIRLLGPEELPLCRQLESDREWSTDAAKWQLMFETGEVYALDAPDGDGLAGCVVLTPYGDRLAAVGMMLVVTRYGRQGLGTRLMKHVLDAAGERTVELTATRFGRPVYERLGFRPTGGLTIHYGPLAGRTEAGVRAAGPADHSAIEALDARTTGADRSKALALLLAGAERTVVTESGFAIAWNAGPQRVIGPVVAPSEEAARALILAAADGADRDVRIDLLDAYPGLRPWLAGLGLTEGPAVLPTMVYGAGTRPGERDGYVAPTLISMG</sequence>
<dbReference type="InterPro" id="IPR016181">
    <property type="entry name" value="Acyl_CoA_acyltransferase"/>
</dbReference>
<dbReference type="EC" id="2.3.1.-" evidence="2"/>
<dbReference type="CDD" id="cd04301">
    <property type="entry name" value="NAT_SF"/>
    <property type="match status" value="1"/>
</dbReference>
<dbReference type="GO" id="GO:0016746">
    <property type="term" value="F:acyltransferase activity"/>
    <property type="evidence" value="ECO:0007669"/>
    <property type="project" value="UniProtKB-KW"/>
</dbReference>
<keyword evidence="2" id="KW-0808">Transferase</keyword>